<evidence type="ECO:0000256" key="7">
    <source>
        <dbReference type="ARBA" id="ARBA00022984"/>
    </source>
</evidence>
<proteinExistence type="inferred from homology"/>
<dbReference type="InParanoid" id="A0LFH4"/>
<keyword evidence="4" id="KW-0808">Transferase</keyword>
<keyword evidence="13" id="KW-1185">Reference proteome</keyword>
<keyword evidence="8 9" id="KW-0961">Cell wall biogenesis/degradation</keyword>
<dbReference type="OrthoDB" id="9787225at2"/>
<evidence type="ECO:0000256" key="1">
    <source>
        <dbReference type="ARBA" id="ARBA00004752"/>
    </source>
</evidence>
<dbReference type="EMBL" id="CP000478">
    <property type="protein sequence ID" value="ABK16176.1"/>
    <property type="molecule type" value="Genomic_DNA"/>
</dbReference>
<comment type="similarity">
    <text evidence="2">Belongs to the YkuD family.</text>
</comment>
<dbReference type="UniPathway" id="UPA00219"/>
<dbReference type="GO" id="GO:0018104">
    <property type="term" value="P:peptidoglycan-protein cross-linking"/>
    <property type="evidence" value="ECO:0007669"/>
    <property type="project" value="TreeGrafter"/>
</dbReference>
<evidence type="ECO:0000256" key="3">
    <source>
        <dbReference type="ARBA" id="ARBA00022676"/>
    </source>
</evidence>
<dbReference type="PANTHER" id="PTHR30582:SF24">
    <property type="entry name" value="L,D-TRANSPEPTIDASE ERFK_SRFK-RELATED"/>
    <property type="match status" value="1"/>
</dbReference>
<evidence type="ECO:0000259" key="11">
    <source>
        <dbReference type="PROSITE" id="PS52029"/>
    </source>
</evidence>
<dbReference type="GO" id="GO:0008360">
    <property type="term" value="P:regulation of cell shape"/>
    <property type="evidence" value="ECO:0007669"/>
    <property type="project" value="UniProtKB-UniRule"/>
</dbReference>
<evidence type="ECO:0000256" key="10">
    <source>
        <dbReference type="SAM" id="SignalP"/>
    </source>
</evidence>
<keyword evidence="5" id="KW-0378">Hydrolase</keyword>
<dbReference type="CDD" id="cd00118">
    <property type="entry name" value="LysM"/>
    <property type="match status" value="1"/>
</dbReference>
<evidence type="ECO:0000256" key="5">
    <source>
        <dbReference type="ARBA" id="ARBA00022801"/>
    </source>
</evidence>
<name>A0LFH4_SYNFM</name>
<feature type="signal peptide" evidence="10">
    <location>
        <begin position="1"/>
        <end position="25"/>
    </location>
</feature>
<dbReference type="KEGG" id="sfu:Sfum_0476"/>
<dbReference type="Proteomes" id="UP000001784">
    <property type="component" value="Chromosome"/>
</dbReference>
<evidence type="ECO:0000256" key="2">
    <source>
        <dbReference type="ARBA" id="ARBA00005992"/>
    </source>
</evidence>
<dbReference type="SUPFAM" id="SSF141523">
    <property type="entry name" value="L,D-transpeptidase catalytic domain-like"/>
    <property type="match status" value="1"/>
</dbReference>
<dbReference type="InterPro" id="IPR050979">
    <property type="entry name" value="LD-transpeptidase"/>
</dbReference>
<evidence type="ECO:0000313" key="12">
    <source>
        <dbReference type="EMBL" id="ABK16176.1"/>
    </source>
</evidence>
<keyword evidence="6 9" id="KW-0133">Cell shape</keyword>
<reference evidence="12 13" key="1">
    <citation type="submission" date="2006-10" db="EMBL/GenBank/DDBJ databases">
        <title>Complete sequence of Syntrophobacter fumaroxidans MPOB.</title>
        <authorList>
            <consortium name="US DOE Joint Genome Institute"/>
            <person name="Copeland A."/>
            <person name="Lucas S."/>
            <person name="Lapidus A."/>
            <person name="Barry K."/>
            <person name="Detter J.C."/>
            <person name="Glavina del Rio T."/>
            <person name="Hammon N."/>
            <person name="Israni S."/>
            <person name="Pitluck S."/>
            <person name="Goltsman E.G."/>
            <person name="Martinez M."/>
            <person name="Schmutz J."/>
            <person name="Larimer F."/>
            <person name="Land M."/>
            <person name="Hauser L."/>
            <person name="Kyrpides N."/>
            <person name="Kim E."/>
            <person name="Boone D.R."/>
            <person name="Brockman F."/>
            <person name="Culley D."/>
            <person name="Ferry J."/>
            <person name="Gunsalus R."/>
            <person name="McInerney M.J."/>
            <person name="Morrison M."/>
            <person name="Plugge C."/>
            <person name="Rohlin L."/>
            <person name="Scholten J."/>
            <person name="Sieber J."/>
            <person name="Stams A.J.M."/>
            <person name="Worm P."/>
            <person name="Henstra A.M."/>
            <person name="Richardson P."/>
        </authorList>
    </citation>
    <scope>NUCLEOTIDE SEQUENCE [LARGE SCALE GENOMIC DNA]</scope>
    <source>
        <strain evidence="13">DSM 10017 / MPOB</strain>
    </source>
</reference>
<feature type="domain" description="L,D-TPase catalytic" evidence="11">
    <location>
        <begin position="110"/>
        <end position="239"/>
    </location>
</feature>
<dbReference type="CDD" id="cd16913">
    <property type="entry name" value="YkuD_like"/>
    <property type="match status" value="1"/>
</dbReference>
<dbReference type="Gene3D" id="2.40.440.10">
    <property type="entry name" value="L,D-transpeptidase catalytic domain-like"/>
    <property type="match status" value="1"/>
</dbReference>
<evidence type="ECO:0000256" key="8">
    <source>
        <dbReference type="ARBA" id="ARBA00023316"/>
    </source>
</evidence>
<dbReference type="STRING" id="335543.Sfum_0476"/>
<evidence type="ECO:0000256" key="4">
    <source>
        <dbReference type="ARBA" id="ARBA00022679"/>
    </source>
</evidence>
<feature type="active site" description="Proton donor/acceptor" evidence="9">
    <location>
        <position position="199"/>
    </location>
</feature>
<feature type="chain" id="PRO_5002626101" evidence="10">
    <location>
        <begin position="26"/>
        <end position="321"/>
    </location>
</feature>
<dbReference type="GO" id="GO:0005576">
    <property type="term" value="C:extracellular region"/>
    <property type="evidence" value="ECO:0007669"/>
    <property type="project" value="TreeGrafter"/>
</dbReference>
<accession>A0LFH4</accession>
<gene>
    <name evidence="12" type="ordered locus">Sfum_0476</name>
</gene>
<dbReference type="FunCoup" id="A0LFH4">
    <property type="interactions" value="125"/>
</dbReference>
<evidence type="ECO:0000256" key="6">
    <source>
        <dbReference type="ARBA" id="ARBA00022960"/>
    </source>
</evidence>
<dbReference type="InterPro" id="IPR005490">
    <property type="entry name" value="LD_TPept_cat_dom"/>
</dbReference>
<dbReference type="Pfam" id="PF03734">
    <property type="entry name" value="YkuD"/>
    <property type="match status" value="1"/>
</dbReference>
<sequence precursor="true">MKNRALLLLQLLIAISLFVSPPAYADEEEDEVFTATLTRYNYRIPDLTVVGEPSWCTVKPKDTLLDIARRYGLGYNEVDLLFPRMDAWIPPAGKRIAVPTFWVLPPTQHRQLVINVPELRIYFFDKSGNAVQTYPIGIGDEGWESPIGTFSITEKRPNPTWYIPASLQEKYGMAQMPPGPENPLGEFMMKFSAGAYGVHGTAMPWGVGRLVSHGCIRCYPEHIRILYPQVPVGYKLEMIYEPIKFGQKNGQVFVEAHPDVYRKIPDYIQYGFDKLAQYPLEKQVDRKKFTMALTLQNGVPTNVTRLSPDDNSLKLVEFSQE</sequence>
<dbReference type="HOGENOM" id="CLU_046834_1_0_7"/>
<keyword evidence="3" id="KW-0328">Glycosyltransferase</keyword>
<comment type="pathway">
    <text evidence="1 9">Cell wall biogenesis; peptidoglycan biosynthesis.</text>
</comment>
<feature type="active site" description="Nucleophile" evidence="9">
    <location>
        <position position="215"/>
    </location>
</feature>
<dbReference type="GO" id="GO:0071555">
    <property type="term" value="P:cell wall organization"/>
    <property type="evidence" value="ECO:0007669"/>
    <property type="project" value="UniProtKB-UniRule"/>
</dbReference>
<dbReference type="GO" id="GO:0016757">
    <property type="term" value="F:glycosyltransferase activity"/>
    <property type="evidence" value="ECO:0007669"/>
    <property type="project" value="UniProtKB-KW"/>
</dbReference>
<dbReference type="InterPro" id="IPR018392">
    <property type="entry name" value="LysM"/>
</dbReference>
<keyword evidence="7 9" id="KW-0573">Peptidoglycan synthesis</keyword>
<dbReference type="InterPro" id="IPR038063">
    <property type="entry name" value="Transpep_catalytic_dom"/>
</dbReference>
<dbReference type="AlphaFoldDB" id="A0LFH4"/>
<protein>
    <submittedName>
        <fullName evidence="12">ErfK/YbiS/YcfS/YnhG family protein</fullName>
    </submittedName>
</protein>
<evidence type="ECO:0000256" key="9">
    <source>
        <dbReference type="PROSITE-ProRule" id="PRU01373"/>
    </source>
</evidence>
<dbReference type="PANTHER" id="PTHR30582">
    <property type="entry name" value="L,D-TRANSPEPTIDASE"/>
    <property type="match status" value="1"/>
</dbReference>
<dbReference type="eggNOG" id="COG1376">
    <property type="taxonomic scope" value="Bacteria"/>
</dbReference>
<keyword evidence="10" id="KW-0732">Signal</keyword>
<dbReference type="RefSeq" id="WP_011697349.1">
    <property type="nucleotide sequence ID" value="NC_008554.1"/>
</dbReference>
<dbReference type="GO" id="GO:0071972">
    <property type="term" value="F:peptidoglycan L,D-transpeptidase activity"/>
    <property type="evidence" value="ECO:0007669"/>
    <property type="project" value="TreeGrafter"/>
</dbReference>
<dbReference type="PROSITE" id="PS52029">
    <property type="entry name" value="LD_TPASE"/>
    <property type="match status" value="1"/>
</dbReference>
<evidence type="ECO:0000313" key="13">
    <source>
        <dbReference type="Proteomes" id="UP000001784"/>
    </source>
</evidence>
<organism evidence="12 13">
    <name type="scientific">Syntrophobacter fumaroxidans (strain DSM 10017 / MPOB)</name>
    <dbReference type="NCBI Taxonomy" id="335543"/>
    <lineage>
        <taxon>Bacteria</taxon>
        <taxon>Pseudomonadati</taxon>
        <taxon>Thermodesulfobacteriota</taxon>
        <taxon>Syntrophobacteria</taxon>
        <taxon>Syntrophobacterales</taxon>
        <taxon>Syntrophobacteraceae</taxon>
        <taxon>Syntrophobacter</taxon>
    </lineage>
</organism>